<protein>
    <recommendedName>
        <fullName evidence="3">Molybdopterin synthase sulfur carrier subunit</fullName>
    </recommendedName>
</protein>
<dbReference type="CDD" id="cd00754">
    <property type="entry name" value="Ubl_MoaD"/>
    <property type="match status" value="1"/>
</dbReference>
<dbReference type="InterPro" id="IPR003749">
    <property type="entry name" value="ThiS/MoaD-like"/>
</dbReference>
<organism evidence="4 5">
    <name type="scientific">Algoriphagus pacificus</name>
    <dbReference type="NCBI Taxonomy" id="2811234"/>
    <lineage>
        <taxon>Bacteria</taxon>
        <taxon>Pseudomonadati</taxon>
        <taxon>Bacteroidota</taxon>
        <taxon>Cytophagia</taxon>
        <taxon>Cytophagales</taxon>
        <taxon>Cyclobacteriaceae</taxon>
        <taxon>Algoriphagus</taxon>
    </lineage>
</organism>
<keyword evidence="5" id="KW-1185">Reference proteome</keyword>
<sequence>MIQVKYFGVIAEAAQRDSESIPAEKVTLSKILSDLSSRHNLGEYNFQVALNRKIVSNFTEQELSDGDEIAFLPPFSGG</sequence>
<comment type="caution">
    <text evidence="4">The sequence shown here is derived from an EMBL/GenBank/DDBJ whole genome shotgun (WGS) entry which is preliminary data.</text>
</comment>
<evidence type="ECO:0000313" key="4">
    <source>
        <dbReference type="EMBL" id="MBN7814470.1"/>
    </source>
</evidence>
<dbReference type="PANTHER" id="PTHR33359:SF1">
    <property type="entry name" value="MOLYBDOPTERIN SYNTHASE SULFUR CARRIER SUBUNIT"/>
    <property type="match status" value="1"/>
</dbReference>
<dbReference type="Proteomes" id="UP000664480">
    <property type="component" value="Unassembled WGS sequence"/>
</dbReference>
<proteinExistence type="inferred from homology"/>
<evidence type="ECO:0000256" key="3">
    <source>
        <dbReference type="ARBA" id="ARBA00024247"/>
    </source>
</evidence>
<evidence type="ECO:0000256" key="1">
    <source>
        <dbReference type="ARBA" id="ARBA00022741"/>
    </source>
</evidence>
<dbReference type="EMBL" id="JAFKCU010000001">
    <property type="protein sequence ID" value="MBN7814470.1"/>
    <property type="molecule type" value="Genomic_DNA"/>
</dbReference>
<dbReference type="Gene3D" id="3.10.20.30">
    <property type="match status" value="1"/>
</dbReference>
<comment type="similarity">
    <text evidence="2">Belongs to the MoaD family.</text>
</comment>
<dbReference type="RefSeq" id="WP_206585116.1">
    <property type="nucleotide sequence ID" value="NZ_JAFKCU010000001.1"/>
</dbReference>
<evidence type="ECO:0000256" key="2">
    <source>
        <dbReference type="ARBA" id="ARBA00024200"/>
    </source>
</evidence>
<dbReference type="InterPro" id="IPR016155">
    <property type="entry name" value="Mopterin_synth/thiamin_S_b"/>
</dbReference>
<name>A0ABS3CCC8_9BACT</name>
<dbReference type="InterPro" id="IPR012675">
    <property type="entry name" value="Beta-grasp_dom_sf"/>
</dbReference>
<dbReference type="PANTHER" id="PTHR33359">
    <property type="entry name" value="MOLYBDOPTERIN SYNTHASE SULFUR CARRIER SUBUNIT"/>
    <property type="match status" value="1"/>
</dbReference>
<dbReference type="SUPFAM" id="SSF54285">
    <property type="entry name" value="MoaD/ThiS"/>
    <property type="match status" value="1"/>
</dbReference>
<dbReference type="InterPro" id="IPR044672">
    <property type="entry name" value="MOCS2A"/>
</dbReference>
<dbReference type="Pfam" id="PF02597">
    <property type="entry name" value="ThiS"/>
    <property type="match status" value="1"/>
</dbReference>
<gene>
    <name evidence="4" type="ORF">J0A69_03475</name>
</gene>
<accession>A0ABS3CCC8</accession>
<evidence type="ECO:0000313" key="5">
    <source>
        <dbReference type="Proteomes" id="UP000664480"/>
    </source>
</evidence>
<reference evidence="4 5" key="1">
    <citation type="submission" date="2021-03" db="EMBL/GenBank/DDBJ databases">
        <title>novel species isolated from a fishpond in China.</title>
        <authorList>
            <person name="Lu H."/>
            <person name="Cai Z."/>
        </authorList>
    </citation>
    <scope>NUCLEOTIDE SEQUENCE [LARGE SCALE GENOMIC DNA]</scope>
    <source>
        <strain evidence="4 5">YJ13C</strain>
    </source>
</reference>
<keyword evidence="1" id="KW-0547">Nucleotide-binding</keyword>